<dbReference type="KEGG" id="crx:CRECT_2126"/>
<dbReference type="RefSeq" id="WP_002943875.1">
    <property type="nucleotide sequence ID" value="NZ_CAURIV010000020.1"/>
</dbReference>
<dbReference type="Proteomes" id="UP000502377">
    <property type="component" value="Chromosome"/>
</dbReference>
<evidence type="ECO:0000313" key="2">
    <source>
        <dbReference type="Proteomes" id="UP000502377"/>
    </source>
</evidence>
<sequence length="60" mass="6374">MGKIFAILMLAALFFSGCEEKKEPAALDLGDSVPSDVPIAQSDANVSIDENMPPEPVPEK</sequence>
<reference evidence="1 2" key="1">
    <citation type="submission" date="2016-07" db="EMBL/GenBank/DDBJ databases">
        <title>Comparative genomics of the Campylobacter concisus group.</title>
        <authorList>
            <person name="Miller W.G."/>
            <person name="Yee E."/>
            <person name="Chapman M.H."/>
            <person name="Huynh S."/>
            <person name="Bono J.L."/>
            <person name="On S.L.W."/>
            <person name="StLeger J."/>
            <person name="Foster G."/>
            <person name="Parker C.T."/>
        </authorList>
    </citation>
    <scope>NUCLEOTIDE SEQUENCE [LARGE SCALE GENOMIC DNA]</scope>
    <source>
        <strain evidence="1 2">ATCC 33238</strain>
    </source>
</reference>
<organism evidence="1 2">
    <name type="scientific">Campylobacter rectus</name>
    <name type="common">Wolinella recta</name>
    <dbReference type="NCBI Taxonomy" id="203"/>
    <lineage>
        <taxon>Bacteria</taxon>
        <taxon>Pseudomonadati</taxon>
        <taxon>Campylobacterota</taxon>
        <taxon>Epsilonproteobacteria</taxon>
        <taxon>Campylobacterales</taxon>
        <taxon>Campylobacteraceae</taxon>
        <taxon>Campylobacter</taxon>
    </lineage>
</organism>
<dbReference type="EMBL" id="CP012543">
    <property type="protein sequence ID" value="QCD47729.1"/>
    <property type="molecule type" value="Genomic_DNA"/>
</dbReference>
<protein>
    <submittedName>
        <fullName evidence="1">Uncharacterized protein</fullName>
    </submittedName>
</protein>
<dbReference type="AlphaFoldDB" id="A0A6G5QQ26"/>
<evidence type="ECO:0000313" key="1">
    <source>
        <dbReference type="EMBL" id="QCD47729.1"/>
    </source>
</evidence>
<proteinExistence type="predicted"/>
<accession>A0A6G5QQ26</accession>
<dbReference type="PROSITE" id="PS51257">
    <property type="entry name" value="PROKAR_LIPOPROTEIN"/>
    <property type="match status" value="1"/>
</dbReference>
<gene>
    <name evidence="1" type="ORF">CRECT_2126</name>
</gene>
<name>A0A6G5QQ26_CAMRE</name>